<dbReference type="Proteomes" id="UP001138768">
    <property type="component" value="Unassembled WGS sequence"/>
</dbReference>
<keyword evidence="2" id="KW-1185">Reference proteome</keyword>
<evidence type="ECO:0000313" key="1">
    <source>
        <dbReference type="EMBL" id="MBK1621123.1"/>
    </source>
</evidence>
<comment type="caution">
    <text evidence="1">The sequence shown here is derived from an EMBL/GenBank/DDBJ whole genome shotgun (WGS) entry which is preliminary data.</text>
</comment>
<proteinExistence type="predicted"/>
<dbReference type="EMBL" id="NRRY01000059">
    <property type="protein sequence ID" value="MBK1621123.1"/>
    <property type="molecule type" value="Genomic_DNA"/>
</dbReference>
<name>A0A9X0WDP0_9GAMM</name>
<sequence>MKRKAQSKKATSTGRGPLARKVIASARQHLQQKVTNIADWREARLRSEDYQRTVISKDKLTDYDPLHGLYIYAQNQLSILIEQIAELPMVDKLADAYAEALEGYMPSSPPMSPLTVSYFTCWGSFDLCSSGAKTETLATIATDFAIFQHVDDGLTSLFETMQTSRMGIYRHEGASGRFVFLRELITNREVKALSASGYVGNIGEIWFVRLLPPPFENSIFDYSLVFTTPYVLGRLGPGRAFLSSVEDDWLAYFKRNLPKIHQDTEELAYDHLMKFGLSRNYWNEYIFLSYRNHRNNVIFLEGFPDVAASLPHSKEGRHALGV</sequence>
<dbReference type="RefSeq" id="WP_200249330.1">
    <property type="nucleotide sequence ID" value="NZ_NRRY01000059.1"/>
</dbReference>
<accession>A0A9X0WDP0</accession>
<reference evidence="1 2" key="1">
    <citation type="journal article" date="2020" name="Microorganisms">
        <title>Osmotic Adaptation and Compatible Solute Biosynthesis of Phototrophic Bacteria as Revealed from Genome Analyses.</title>
        <authorList>
            <person name="Imhoff J.F."/>
            <person name="Rahn T."/>
            <person name="Kunzel S."/>
            <person name="Keller A."/>
            <person name="Neulinger S.C."/>
        </authorList>
    </citation>
    <scope>NUCLEOTIDE SEQUENCE [LARGE SCALE GENOMIC DNA]</scope>
    <source>
        <strain evidence="1 2">DSM 25653</strain>
    </source>
</reference>
<gene>
    <name evidence="1" type="ORF">CKO42_22420</name>
</gene>
<evidence type="ECO:0000313" key="2">
    <source>
        <dbReference type="Proteomes" id="UP001138768"/>
    </source>
</evidence>
<dbReference type="AlphaFoldDB" id="A0A9X0WDP0"/>
<organism evidence="1 2">
    <name type="scientific">Lamprobacter modestohalophilus</name>
    <dbReference type="NCBI Taxonomy" id="1064514"/>
    <lineage>
        <taxon>Bacteria</taxon>
        <taxon>Pseudomonadati</taxon>
        <taxon>Pseudomonadota</taxon>
        <taxon>Gammaproteobacteria</taxon>
        <taxon>Chromatiales</taxon>
        <taxon>Chromatiaceae</taxon>
        <taxon>Lamprobacter</taxon>
    </lineage>
</organism>
<protein>
    <submittedName>
        <fullName evidence="1">Uncharacterized protein</fullName>
    </submittedName>
</protein>